<dbReference type="EMBL" id="CP043506">
    <property type="protein sequence ID" value="QEO17453.1"/>
    <property type="molecule type" value="Genomic_DNA"/>
</dbReference>
<keyword evidence="3" id="KW-1185">Reference proteome</keyword>
<dbReference type="AlphaFoldDB" id="A0A5C1YNK1"/>
<name>A0A5C1YNK1_9PROT</name>
<keyword evidence="2" id="KW-0378">Hydrolase</keyword>
<protein>
    <submittedName>
        <fullName evidence="2">Alpha/beta fold hydrolase</fullName>
    </submittedName>
</protein>
<accession>A0A5C1YNK1</accession>
<organism evidence="2 3">
    <name type="scientific">Acetobacter vaccinii</name>
    <dbReference type="NCBI Taxonomy" id="2592655"/>
    <lineage>
        <taxon>Bacteria</taxon>
        <taxon>Pseudomonadati</taxon>
        <taxon>Pseudomonadota</taxon>
        <taxon>Alphaproteobacteria</taxon>
        <taxon>Acetobacterales</taxon>
        <taxon>Acetobacteraceae</taxon>
        <taxon>Acetobacter</taxon>
    </lineage>
</organism>
<feature type="domain" description="AB hydrolase-1" evidence="1">
    <location>
        <begin position="358"/>
        <end position="621"/>
    </location>
</feature>
<dbReference type="GO" id="GO:0016787">
    <property type="term" value="F:hydrolase activity"/>
    <property type="evidence" value="ECO:0007669"/>
    <property type="project" value="UniProtKB-KW"/>
</dbReference>
<dbReference type="Pfam" id="PF12697">
    <property type="entry name" value="Abhydrolase_6"/>
    <property type="match status" value="1"/>
</dbReference>
<dbReference type="SUPFAM" id="SSF53474">
    <property type="entry name" value="alpha/beta-Hydrolases"/>
    <property type="match status" value="1"/>
</dbReference>
<sequence>MPHTPLPPRPTTSPPYGAAVRRGGALASLLTCILLAGCTPPVTIQRLGLEDAYRERSQSALDGHHLSTTTRIVLERQNLQKLWRKDPALALASLRSSTQAGFSTPNLPDQLFALAELSYDLGRRQRDRARFMVAALYAYAYLTPDAPPQDRPSPYNPHFRQACDIYMLALTEAMGTPVDPQSQRWTLPIGTLDLSADPTERLWHGYTLTDFQPTARLSVSGLKNIYSKPGMGEPLAAVAIKPTQNTAGQSKTLLTVSDKLRVPVSLFMQIPDPRRQVLSDRIMGRLILKSMDGAESGTQAQNTPPLQYDQSATRAISLNQNVDWSSEYKGFLDGRFFDGTHKAQLVSIEPHKPGHIPVVLIHGTASSPGRWADMVNDLLEDPEITEHFEFWFFSYATGNPIPYSALQLRKALDKAITDLGGPKADPALGQIVLVGHSQGGLLARMLVINPQDRLWNSLSHHPLASLHMPARTRAFLQAALFPTPMPDIRSVVFIATPHQGSYVAGFSIAHLIGGMVTLPFSITDAMGQIIKGNGDTIKTDMGPRRLGSVYSMSPNSPFIRALAATPIAPDVHTYSIIPVLGDGPLKTADDGVVMYSSAHLPGTVSELVVRHSGHSTQANPITIAEVRRILLQQLAATHSATALQDNTDKADITRMGGQYLQAPALSQP</sequence>
<evidence type="ECO:0000259" key="1">
    <source>
        <dbReference type="Pfam" id="PF12697"/>
    </source>
</evidence>
<dbReference type="OrthoDB" id="869379at2"/>
<dbReference type="Gene3D" id="3.40.50.1820">
    <property type="entry name" value="alpha/beta hydrolase"/>
    <property type="match status" value="1"/>
</dbReference>
<dbReference type="KEGG" id="acek:FLP30_06740"/>
<dbReference type="RefSeq" id="WP_149279131.1">
    <property type="nucleotide sequence ID" value="NZ_CP043506.1"/>
</dbReference>
<dbReference type="InterPro" id="IPR000073">
    <property type="entry name" value="AB_hydrolase_1"/>
</dbReference>
<evidence type="ECO:0000313" key="3">
    <source>
        <dbReference type="Proteomes" id="UP000324536"/>
    </source>
</evidence>
<proteinExistence type="predicted"/>
<gene>
    <name evidence="2" type="ORF">FLP30_06740</name>
</gene>
<evidence type="ECO:0000313" key="2">
    <source>
        <dbReference type="EMBL" id="QEO17453.1"/>
    </source>
</evidence>
<reference evidence="2 3" key="1">
    <citation type="submission" date="2019-09" db="EMBL/GenBank/DDBJ databases">
        <title>Genome sequencing of strain KACC 21233.</title>
        <authorList>
            <person name="Heo J."/>
            <person name="Kim S.-J."/>
            <person name="Kim J.-S."/>
            <person name="Hong S.-B."/>
            <person name="Kwon S.-W."/>
        </authorList>
    </citation>
    <scope>NUCLEOTIDE SEQUENCE [LARGE SCALE GENOMIC DNA]</scope>
    <source>
        <strain evidence="2 3">KACC 21233</strain>
    </source>
</reference>
<dbReference type="Proteomes" id="UP000324536">
    <property type="component" value="Chromosome"/>
</dbReference>
<dbReference type="InterPro" id="IPR029058">
    <property type="entry name" value="AB_hydrolase_fold"/>
</dbReference>